<sequence>MKTLATLFGSSARVKILRLFLFNKNMAFDVESISLRSAERPSVVKKILAELIKIGLVRKRMFIKTVVKKIRGKKVEKKKKVSGWGLDDTFKYLSSLQNLLIQIGPLEEGELMKRIKKVGKLKFVATSGIFVQNWEGRLDLIVVGDKLRLSMIDKAIRSMETELGHEIRYSAFETRDFSYRFSMHDKLIRDVLDFPHHVLVDKMGISS</sequence>
<proteinExistence type="predicted"/>
<evidence type="ECO:0000313" key="2">
    <source>
        <dbReference type="Proteomes" id="UP000228700"/>
    </source>
</evidence>
<protein>
    <recommendedName>
        <fullName evidence="3">Transcriptional regulator</fullName>
    </recommendedName>
</protein>
<evidence type="ECO:0000313" key="1">
    <source>
        <dbReference type="EMBL" id="PJE74617.1"/>
    </source>
</evidence>
<dbReference type="EMBL" id="PFEQ01000001">
    <property type="protein sequence ID" value="PJE74617.1"/>
    <property type="molecule type" value="Genomic_DNA"/>
</dbReference>
<reference evidence="2" key="1">
    <citation type="submission" date="2017-09" db="EMBL/GenBank/DDBJ databases">
        <title>Depth-based differentiation of microbial function through sediment-hosted aquifers and enrichment of novel symbionts in the deep terrestrial subsurface.</title>
        <authorList>
            <person name="Probst A.J."/>
            <person name="Ladd B."/>
            <person name="Jarett J.K."/>
            <person name="Geller-Mcgrath D.E."/>
            <person name="Sieber C.M.K."/>
            <person name="Emerson J.B."/>
            <person name="Anantharaman K."/>
            <person name="Thomas B.C."/>
            <person name="Malmstrom R."/>
            <person name="Stieglmeier M."/>
            <person name="Klingl A."/>
            <person name="Woyke T."/>
            <person name="Ryan C.M."/>
            <person name="Banfield J.F."/>
        </authorList>
    </citation>
    <scope>NUCLEOTIDE SEQUENCE [LARGE SCALE GENOMIC DNA]</scope>
</reference>
<comment type="caution">
    <text evidence="1">The sequence shown here is derived from an EMBL/GenBank/DDBJ whole genome shotgun (WGS) entry which is preliminary data.</text>
</comment>
<accession>A0A2M8LDC4</accession>
<organism evidence="1 2">
    <name type="scientific">Candidatus Taylorbacteria bacterium CG10_big_fil_rev_8_21_14_0_10_41_48</name>
    <dbReference type="NCBI Taxonomy" id="1975024"/>
    <lineage>
        <taxon>Bacteria</taxon>
        <taxon>Candidatus Tayloriibacteriota</taxon>
    </lineage>
</organism>
<evidence type="ECO:0008006" key="3">
    <source>
        <dbReference type="Google" id="ProtNLM"/>
    </source>
</evidence>
<dbReference type="Proteomes" id="UP000228700">
    <property type="component" value="Unassembled WGS sequence"/>
</dbReference>
<dbReference type="AlphaFoldDB" id="A0A2M8LDC4"/>
<name>A0A2M8LDC4_9BACT</name>
<gene>
    <name evidence="1" type="ORF">COV01_01125</name>
</gene>